<keyword evidence="3" id="KW-1185">Reference proteome</keyword>
<dbReference type="HOGENOM" id="CLU_1142929_0_0_1"/>
<dbReference type="Proteomes" id="UP000002037">
    <property type="component" value="Unassembled WGS sequence"/>
</dbReference>
<dbReference type="RefSeq" id="XP_002548416.1">
    <property type="nucleotide sequence ID" value="XM_002548370.1"/>
</dbReference>
<dbReference type="VEuPathDB" id="FungiDB:CTRG_02713"/>
<accession>C5M8J1</accession>
<evidence type="ECO:0000256" key="1">
    <source>
        <dbReference type="ARBA" id="ARBA00010348"/>
    </source>
</evidence>
<dbReference type="InterPro" id="IPR045091">
    <property type="entry name" value="Mad2-like"/>
</dbReference>
<dbReference type="PANTHER" id="PTHR11842">
    <property type="entry name" value="MITOTIC SPINDLE ASSEMBLY CHECKPOINT PROTEIN MAD2"/>
    <property type="match status" value="1"/>
</dbReference>
<evidence type="ECO:0000313" key="2">
    <source>
        <dbReference type="EMBL" id="EER33895.1"/>
    </source>
</evidence>
<dbReference type="SUPFAM" id="SSF56019">
    <property type="entry name" value="The spindle assembly checkpoint protein mad2"/>
    <property type="match status" value="1"/>
</dbReference>
<dbReference type="GO" id="GO:0016035">
    <property type="term" value="C:zeta DNA polymerase complex"/>
    <property type="evidence" value="ECO:0007669"/>
    <property type="project" value="TreeGrafter"/>
</dbReference>
<dbReference type="Gene3D" id="3.30.900.10">
    <property type="entry name" value="HORMA domain"/>
    <property type="match status" value="1"/>
</dbReference>
<comment type="similarity">
    <text evidence="1">Belongs to the MAD2 family.</text>
</comment>
<evidence type="ECO:0000313" key="3">
    <source>
        <dbReference type="Proteomes" id="UP000002037"/>
    </source>
</evidence>
<dbReference type="eggNOG" id="KOG3186">
    <property type="taxonomic scope" value="Eukaryota"/>
</dbReference>
<dbReference type="PANTHER" id="PTHR11842:SF10">
    <property type="entry name" value="MITOTIC SPINDLE ASSEMBLY CHECKPOINT PROTEIN MAD2B"/>
    <property type="match status" value="1"/>
</dbReference>
<dbReference type="InterPro" id="IPR036570">
    <property type="entry name" value="HORMA_dom_sf"/>
</dbReference>
<dbReference type="OrthoDB" id="21254at2759"/>
<proteinExistence type="inferred from homology"/>
<dbReference type="STRING" id="294747.C5M8J1"/>
<name>C5M8J1_CANTT</name>
<protein>
    <recommendedName>
        <fullName evidence="4">HORMA domain-containing protein</fullName>
    </recommendedName>
</protein>
<dbReference type="GeneID" id="8302102"/>
<dbReference type="AlphaFoldDB" id="C5M8J1"/>
<organism evidence="2 3">
    <name type="scientific">Candida tropicalis (strain ATCC MYA-3404 / T1)</name>
    <name type="common">Yeast</name>
    <dbReference type="NCBI Taxonomy" id="294747"/>
    <lineage>
        <taxon>Eukaryota</taxon>
        <taxon>Fungi</taxon>
        <taxon>Dikarya</taxon>
        <taxon>Ascomycota</taxon>
        <taxon>Saccharomycotina</taxon>
        <taxon>Pichiomycetes</taxon>
        <taxon>Debaryomycetaceae</taxon>
        <taxon>Candida/Lodderomyces clade</taxon>
        <taxon>Candida</taxon>
    </lineage>
</organism>
<dbReference type="EMBL" id="GG692397">
    <property type="protein sequence ID" value="EER33895.1"/>
    <property type="molecule type" value="Genomic_DNA"/>
</dbReference>
<reference evidence="2 3" key="1">
    <citation type="journal article" date="2009" name="Nature">
        <title>Evolution of pathogenicity and sexual reproduction in eight Candida genomes.</title>
        <authorList>
            <person name="Butler G."/>
            <person name="Rasmussen M.D."/>
            <person name="Lin M.F."/>
            <person name="Santos M.A."/>
            <person name="Sakthikumar S."/>
            <person name="Munro C.A."/>
            <person name="Rheinbay E."/>
            <person name="Grabherr M."/>
            <person name="Forche A."/>
            <person name="Reedy J.L."/>
            <person name="Agrafioti I."/>
            <person name="Arnaud M.B."/>
            <person name="Bates S."/>
            <person name="Brown A.J."/>
            <person name="Brunke S."/>
            <person name="Costanzo M.C."/>
            <person name="Fitzpatrick D.A."/>
            <person name="de Groot P.W."/>
            <person name="Harris D."/>
            <person name="Hoyer L.L."/>
            <person name="Hube B."/>
            <person name="Klis F.M."/>
            <person name="Kodira C."/>
            <person name="Lennard N."/>
            <person name="Logue M.E."/>
            <person name="Martin R."/>
            <person name="Neiman A.M."/>
            <person name="Nikolaou E."/>
            <person name="Quail M.A."/>
            <person name="Quinn J."/>
            <person name="Santos M.C."/>
            <person name="Schmitzberger F.F."/>
            <person name="Sherlock G."/>
            <person name="Shah P."/>
            <person name="Silverstein K.A."/>
            <person name="Skrzypek M.S."/>
            <person name="Soll D."/>
            <person name="Staggs R."/>
            <person name="Stansfield I."/>
            <person name="Stumpf M.P."/>
            <person name="Sudbery P.E."/>
            <person name="Srikantha T."/>
            <person name="Zeng Q."/>
            <person name="Berman J."/>
            <person name="Berriman M."/>
            <person name="Heitman J."/>
            <person name="Gow N.A."/>
            <person name="Lorenz M.C."/>
            <person name="Birren B.W."/>
            <person name="Kellis M."/>
            <person name="Cuomo C.A."/>
        </authorList>
    </citation>
    <scope>NUCLEOTIDE SEQUENCE [LARGE SCALE GENOMIC DNA]</scope>
    <source>
        <strain evidence="3">ATCC MYA-3404 / T1</strain>
    </source>
</reference>
<dbReference type="KEGG" id="ctp:CTRG_02713"/>
<gene>
    <name evidence="2" type="ORF">CTRG_02713</name>
</gene>
<evidence type="ECO:0008006" key="4">
    <source>
        <dbReference type="Google" id="ProtNLM"/>
    </source>
</evidence>
<sequence length="228" mass="26991">MTLPLTTKNFLLTFKEFLIVWLNQILFYNNVYDPLIYDKFTAFDLIIYKNRHPNLDQYIDQLFLNIINELIINRKKSKNSDDFNGLYNINCLIYNVETNTIISKYTLNFHKFIINLQDTIFDLSINSIDNSSKLKIDSLTWNEINTQFNTVLFHQIQSLKKIQPHRTNPDKYFFKITVDVDKSLYINNYGSSWVRLYNGGDTFKATFTSIGQVDLDILNFNCFTESYN</sequence>